<keyword evidence="3" id="KW-1185">Reference proteome</keyword>
<gene>
    <name evidence="2" type="ORF">JMN32_25335</name>
</gene>
<dbReference type="Pfam" id="PF10263">
    <property type="entry name" value="SprT-like"/>
    <property type="match status" value="1"/>
</dbReference>
<dbReference type="Proteomes" id="UP000614216">
    <property type="component" value="Unassembled WGS sequence"/>
</dbReference>
<dbReference type="GO" id="GO:0006950">
    <property type="term" value="P:response to stress"/>
    <property type="evidence" value="ECO:0007669"/>
    <property type="project" value="UniProtKB-ARBA"/>
</dbReference>
<organism evidence="2 3">
    <name type="scientific">Fulvivirga marina</name>
    <dbReference type="NCBI Taxonomy" id="2494733"/>
    <lineage>
        <taxon>Bacteria</taxon>
        <taxon>Pseudomonadati</taxon>
        <taxon>Bacteroidota</taxon>
        <taxon>Cytophagia</taxon>
        <taxon>Cytophagales</taxon>
        <taxon>Fulvivirgaceae</taxon>
        <taxon>Fulvivirga</taxon>
    </lineage>
</organism>
<reference evidence="2" key="1">
    <citation type="submission" date="2021-01" db="EMBL/GenBank/DDBJ databases">
        <title>Fulvivirga kasyanovii gen. nov., sp nov., a novel member of the phylum Bacteroidetes isolated from seawater in a mussel farm.</title>
        <authorList>
            <person name="Zhao L.-H."/>
            <person name="Wang Z.-J."/>
        </authorList>
    </citation>
    <scope>NUCLEOTIDE SEQUENCE</scope>
    <source>
        <strain evidence="2">29W222</strain>
    </source>
</reference>
<protein>
    <submittedName>
        <fullName evidence="2">SprT-like domain-containing protein</fullName>
    </submittedName>
</protein>
<evidence type="ECO:0000313" key="3">
    <source>
        <dbReference type="Proteomes" id="UP000614216"/>
    </source>
</evidence>
<feature type="domain" description="SprT-like" evidence="1">
    <location>
        <begin position="32"/>
        <end position="103"/>
    </location>
</feature>
<proteinExistence type="predicted"/>
<accession>A0A937KGY7</accession>
<dbReference type="RefSeq" id="WP_202859205.1">
    <property type="nucleotide sequence ID" value="NZ_JAEUGD010000067.1"/>
</dbReference>
<comment type="caution">
    <text evidence="2">The sequence shown here is derived from an EMBL/GenBank/DDBJ whole genome shotgun (WGS) entry which is preliminary data.</text>
</comment>
<dbReference type="InterPro" id="IPR006640">
    <property type="entry name" value="SprT-like_domain"/>
</dbReference>
<sequence length="206" mass="24502">MSEARFKSAVQKFLPEHSIDYCYSLWVEYGFTFKIKNKRASKLGDYRYDPKLKLHTITVNNDLNPYSFLITYIHEVAHLITFNEYKRTVKPHGQEWKNNFKKLMLPVMSNHIFPDNVLRKLAQYLKNPKASSCNDHQLMRALQEHDENRSGVSLSEISTGQLFRFRKRIFRKETLRRTRYVCCEMKTKRKYLISKAAEVEPVRESA</sequence>
<evidence type="ECO:0000313" key="2">
    <source>
        <dbReference type="EMBL" id="MBL6449658.1"/>
    </source>
</evidence>
<dbReference type="EMBL" id="JAEUGD010000067">
    <property type="protein sequence ID" value="MBL6449658.1"/>
    <property type="molecule type" value="Genomic_DNA"/>
</dbReference>
<dbReference type="AlphaFoldDB" id="A0A937KGY7"/>
<name>A0A937KGY7_9BACT</name>
<evidence type="ECO:0000259" key="1">
    <source>
        <dbReference type="Pfam" id="PF10263"/>
    </source>
</evidence>